<organism evidence="1 2">
    <name type="scientific">Thelohanellus kitauei</name>
    <name type="common">Myxosporean</name>
    <dbReference type="NCBI Taxonomy" id="669202"/>
    <lineage>
        <taxon>Eukaryota</taxon>
        <taxon>Metazoa</taxon>
        <taxon>Cnidaria</taxon>
        <taxon>Myxozoa</taxon>
        <taxon>Myxosporea</taxon>
        <taxon>Bivalvulida</taxon>
        <taxon>Platysporina</taxon>
        <taxon>Myxobolidae</taxon>
        <taxon>Thelohanellus</taxon>
    </lineage>
</organism>
<dbReference type="EMBL" id="JWZT01001593">
    <property type="protein sequence ID" value="KII71908.1"/>
    <property type="molecule type" value="Genomic_DNA"/>
</dbReference>
<reference evidence="1 2" key="1">
    <citation type="journal article" date="2014" name="Genome Biol. Evol.">
        <title>The genome of the myxosporean Thelohanellus kitauei shows adaptations to nutrient acquisition within its fish host.</title>
        <authorList>
            <person name="Yang Y."/>
            <person name="Xiong J."/>
            <person name="Zhou Z."/>
            <person name="Huo F."/>
            <person name="Miao W."/>
            <person name="Ran C."/>
            <person name="Liu Y."/>
            <person name="Zhang J."/>
            <person name="Feng J."/>
            <person name="Wang M."/>
            <person name="Wang M."/>
            <person name="Wang L."/>
            <person name="Yao B."/>
        </authorList>
    </citation>
    <scope>NUCLEOTIDE SEQUENCE [LARGE SCALE GENOMIC DNA]</scope>
    <source>
        <strain evidence="1">Wuqing</strain>
    </source>
</reference>
<gene>
    <name evidence="1" type="ORF">RF11_13673</name>
</gene>
<dbReference type="Proteomes" id="UP000031668">
    <property type="component" value="Unassembled WGS sequence"/>
</dbReference>
<dbReference type="PANTHER" id="PTHR47163">
    <property type="entry name" value="DDE_TNP_IS1595 DOMAIN-CONTAINING PROTEIN"/>
    <property type="match status" value="1"/>
</dbReference>
<keyword evidence="2" id="KW-1185">Reference proteome</keyword>
<evidence type="ECO:0000313" key="1">
    <source>
        <dbReference type="EMBL" id="KII71908.1"/>
    </source>
</evidence>
<dbReference type="OrthoDB" id="8061556at2759"/>
<dbReference type="InterPro" id="IPR053164">
    <property type="entry name" value="IS1016-like_transposase"/>
</dbReference>
<dbReference type="PANTHER" id="PTHR47163:SF2">
    <property type="entry name" value="SI:DKEY-17M8.2"/>
    <property type="match status" value="1"/>
</dbReference>
<dbReference type="AlphaFoldDB" id="A0A0C2JR82"/>
<sequence>MCNASMIEIRFDELAHYKFKRSGLIEFLQTHLLLPKFPLCCGQTMKLAIRSSVIDGHAFRCLVCRTFSSIRKGTFFDKFKLSLYQIVMLLAHYCEGIHSQNFLIKQLEIGYRQTVVDWKSFVRYIFINHVLNHSSQIGGHGIVVQVDESLLCKRNYGVGRILTNEVLWIVGGMDDTAAVFMDLMVIQRRNALEEII</sequence>
<dbReference type="OMA" id="MSHECEH"/>
<proteinExistence type="predicted"/>
<evidence type="ECO:0000313" key="2">
    <source>
        <dbReference type="Proteomes" id="UP000031668"/>
    </source>
</evidence>
<name>A0A0C2JR82_THEKT</name>
<comment type="caution">
    <text evidence="1">The sequence shown here is derived from an EMBL/GenBank/DDBJ whole genome shotgun (WGS) entry which is preliminary data.</text>
</comment>
<protein>
    <recommendedName>
        <fullName evidence="3">ISXO2-like transposase domain-containing protein</fullName>
    </recommendedName>
</protein>
<evidence type="ECO:0008006" key="3">
    <source>
        <dbReference type="Google" id="ProtNLM"/>
    </source>
</evidence>
<accession>A0A0C2JR82</accession>